<name>T1KVC4_TETUR</name>
<evidence type="ECO:0008006" key="4">
    <source>
        <dbReference type="Google" id="ProtNLM"/>
    </source>
</evidence>
<dbReference type="GO" id="GO:0008194">
    <property type="term" value="F:UDP-glycosyltransferase activity"/>
    <property type="evidence" value="ECO:0007669"/>
    <property type="project" value="InterPro"/>
</dbReference>
<proteinExistence type="predicted"/>
<reference evidence="3" key="1">
    <citation type="submission" date="2011-08" db="EMBL/GenBank/DDBJ databases">
        <authorList>
            <person name="Rombauts S."/>
        </authorList>
    </citation>
    <scope>NUCLEOTIDE SEQUENCE</scope>
    <source>
        <strain evidence="3">London</strain>
    </source>
</reference>
<protein>
    <recommendedName>
        <fullName evidence="4">Glucuronosyltransferase</fullName>
    </recommendedName>
</protein>
<dbReference type="InterPro" id="IPR002213">
    <property type="entry name" value="UDP_glucos_trans"/>
</dbReference>
<dbReference type="SUPFAM" id="SSF53756">
    <property type="entry name" value="UDP-Glycosyltransferase/glycogen phosphorylase"/>
    <property type="match status" value="1"/>
</dbReference>
<accession>T1KVC4</accession>
<dbReference type="EnsemblMetazoa" id="tetur23g00110.1">
    <property type="protein sequence ID" value="tetur23g00110.1"/>
    <property type="gene ID" value="tetur23g00110"/>
</dbReference>
<keyword evidence="1" id="KW-0808">Transferase</keyword>
<keyword evidence="3" id="KW-1185">Reference proteome</keyword>
<evidence type="ECO:0000313" key="3">
    <source>
        <dbReference type="Proteomes" id="UP000015104"/>
    </source>
</evidence>
<reference evidence="2" key="2">
    <citation type="submission" date="2015-06" db="UniProtKB">
        <authorList>
            <consortium name="EnsemblMetazoa"/>
        </authorList>
    </citation>
    <scope>IDENTIFICATION</scope>
</reference>
<dbReference type="AlphaFoldDB" id="T1KVC4"/>
<evidence type="ECO:0000313" key="2">
    <source>
        <dbReference type="EnsemblMetazoa" id="tetur23g00110.1"/>
    </source>
</evidence>
<dbReference type="Proteomes" id="UP000015104">
    <property type="component" value="Unassembled WGS sequence"/>
</dbReference>
<dbReference type="HOGENOM" id="CLU_2674280_0_0_1"/>
<dbReference type="EMBL" id="CAEY01000609">
    <property type="status" value="NOT_ANNOTATED_CDS"/>
    <property type="molecule type" value="Genomic_DNA"/>
</dbReference>
<sequence length="75" mass="8291">MWGNKFVNEVAILPKVDLFITHGGSNSLIESLAVGKPLIVDQHDNAKRKVDLVKIQNVGVKKLHEFSSEKLLVAI</sequence>
<organism evidence="2 3">
    <name type="scientific">Tetranychus urticae</name>
    <name type="common">Two-spotted spider mite</name>
    <dbReference type="NCBI Taxonomy" id="32264"/>
    <lineage>
        <taxon>Eukaryota</taxon>
        <taxon>Metazoa</taxon>
        <taxon>Ecdysozoa</taxon>
        <taxon>Arthropoda</taxon>
        <taxon>Chelicerata</taxon>
        <taxon>Arachnida</taxon>
        <taxon>Acari</taxon>
        <taxon>Acariformes</taxon>
        <taxon>Trombidiformes</taxon>
        <taxon>Prostigmata</taxon>
        <taxon>Eleutherengona</taxon>
        <taxon>Raphignathae</taxon>
        <taxon>Tetranychoidea</taxon>
        <taxon>Tetranychidae</taxon>
        <taxon>Tetranychus</taxon>
    </lineage>
</organism>
<evidence type="ECO:0000256" key="1">
    <source>
        <dbReference type="ARBA" id="ARBA00022679"/>
    </source>
</evidence>
<dbReference type="Gene3D" id="3.40.50.2000">
    <property type="entry name" value="Glycogen Phosphorylase B"/>
    <property type="match status" value="1"/>
</dbReference>
<dbReference type="Pfam" id="PF00201">
    <property type="entry name" value="UDPGT"/>
    <property type="match status" value="1"/>
</dbReference>